<accession>A0A0K9GU40</accession>
<keyword evidence="1" id="KW-0472">Membrane</keyword>
<keyword evidence="1" id="KW-1133">Transmembrane helix</keyword>
<evidence type="ECO:0000256" key="1">
    <source>
        <dbReference type="SAM" id="Phobius"/>
    </source>
</evidence>
<feature type="transmembrane region" description="Helical" evidence="1">
    <location>
        <begin position="12"/>
        <end position="35"/>
    </location>
</feature>
<protein>
    <submittedName>
        <fullName evidence="2">Uncharacterized protein</fullName>
    </submittedName>
</protein>
<name>A0A0K9GU40_9BACI</name>
<dbReference type="AlphaFoldDB" id="A0A0K9GU40"/>
<dbReference type="PATRIC" id="fig|1679170.3.peg.2768"/>
<reference evidence="3" key="1">
    <citation type="submission" date="2015-07" db="EMBL/GenBank/DDBJ databases">
        <title>Genome sequencing project for genomic taxonomy and phylogenomics of Bacillus-like bacteria.</title>
        <authorList>
            <person name="Liu B."/>
            <person name="Wang J."/>
            <person name="Zhu Y."/>
            <person name="Liu G."/>
            <person name="Chen Q."/>
            <person name="Chen Z."/>
            <person name="Lan J."/>
            <person name="Che J."/>
            <person name="Ge C."/>
            <person name="Shi H."/>
            <person name="Pan Z."/>
            <person name="Liu X."/>
        </authorList>
    </citation>
    <scope>NUCLEOTIDE SEQUENCE [LARGE SCALE GENOMIC DNA]</scope>
    <source>
        <strain evidence="3">FJAT-27997</strain>
    </source>
</reference>
<gene>
    <name evidence="2" type="ORF">AC625_12160</name>
</gene>
<organism evidence="2 3">
    <name type="scientific">Peribacillus loiseleuriae</name>
    <dbReference type="NCBI Taxonomy" id="1679170"/>
    <lineage>
        <taxon>Bacteria</taxon>
        <taxon>Bacillati</taxon>
        <taxon>Bacillota</taxon>
        <taxon>Bacilli</taxon>
        <taxon>Bacillales</taxon>
        <taxon>Bacillaceae</taxon>
        <taxon>Peribacillus</taxon>
    </lineage>
</organism>
<comment type="caution">
    <text evidence="2">The sequence shown here is derived from an EMBL/GenBank/DDBJ whole genome shotgun (WGS) entry which is preliminary data.</text>
</comment>
<evidence type="ECO:0000313" key="2">
    <source>
        <dbReference type="EMBL" id="KMY50161.1"/>
    </source>
</evidence>
<proteinExistence type="predicted"/>
<keyword evidence="3" id="KW-1185">Reference proteome</keyword>
<keyword evidence="1" id="KW-0812">Transmembrane</keyword>
<sequence>MRYSPEYFLFKLVFFLFYSMDVNLKYSLIIFNLFLSRIDSGHELFCNERTIVEATYLRLHEIAIDHSFRIKNLIISGFEMKKALLKDAESIRKRQDHLADNLGGFSHIVNDDLEVYDDLKTFLCEIPMKVKGTWQMIYISNLS</sequence>
<evidence type="ECO:0000313" key="3">
    <source>
        <dbReference type="Proteomes" id="UP000037146"/>
    </source>
</evidence>
<dbReference type="Proteomes" id="UP000037146">
    <property type="component" value="Unassembled WGS sequence"/>
</dbReference>
<dbReference type="STRING" id="1679170.AC625_12160"/>
<dbReference type="EMBL" id="LFZW01000001">
    <property type="protein sequence ID" value="KMY50161.1"/>
    <property type="molecule type" value="Genomic_DNA"/>
</dbReference>